<keyword evidence="5" id="KW-0902">Two-component regulatory system</keyword>
<name>A0A6N2VG38_9FIRM</name>
<sequence>MTVYQVLIVDDEEIVCRGLARFVKWEKYGFQVAGTAASGEEALSILGKKPIDLIFMDIRMPQMTGLELLKLVKEQYPQTKCVILSGYSDFSYAQEAIRNGASDYLTKPVVLKDIETLLERLSSEFTHQQKESLIHTNRMEALLLSAVKGYSHIDPHRYDLPNLKQWYGLSMLLKNKSFSQMEIDEKKQQMRSQISSVIPSAIFLDDELSSLFALLPWESDTSFDSLTALLEQLCFGLKEWSCGASSLKYGFGELQEGWEESRKAQLFHQTKPTDSIILYSNIKQNLACTPTPALDISREVPDEKNINKDVIQEIQNFICCHYAENISLNSLAEQFYLHPNYLSRLFKEKTGHNFVEYLTEIRMEKVKELLRSSNKKIIEICDMTGYDNPRYFSKVFKQYTGMTPREYRDNLPPNP</sequence>
<dbReference type="SMART" id="SM00342">
    <property type="entry name" value="HTH_ARAC"/>
    <property type="match status" value="1"/>
</dbReference>
<dbReference type="CDD" id="cd17536">
    <property type="entry name" value="REC_YesN-like"/>
    <property type="match status" value="1"/>
</dbReference>
<evidence type="ECO:0000256" key="6">
    <source>
        <dbReference type="ARBA" id="ARBA00023015"/>
    </source>
</evidence>
<keyword evidence="8" id="KW-0804">Transcription</keyword>
<evidence type="ECO:0000256" key="5">
    <source>
        <dbReference type="ARBA" id="ARBA00023012"/>
    </source>
</evidence>
<dbReference type="PANTHER" id="PTHR42713:SF3">
    <property type="entry name" value="TRANSCRIPTIONAL REGULATORY PROTEIN HPTR"/>
    <property type="match status" value="1"/>
</dbReference>
<evidence type="ECO:0000256" key="2">
    <source>
        <dbReference type="ARBA" id="ARBA00018672"/>
    </source>
</evidence>
<dbReference type="PROSITE" id="PS01124">
    <property type="entry name" value="HTH_ARAC_FAMILY_2"/>
    <property type="match status" value="1"/>
</dbReference>
<evidence type="ECO:0000256" key="4">
    <source>
        <dbReference type="ARBA" id="ARBA00022553"/>
    </source>
</evidence>
<evidence type="ECO:0000256" key="3">
    <source>
        <dbReference type="ARBA" id="ARBA00022490"/>
    </source>
</evidence>
<evidence type="ECO:0000256" key="10">
    <source>
        <dbReference type="PROSITE-ProRule" id="PRU00169"/>
    </source>
</evidence>
<dbReference type="Pfam" id="PF00072">
    <property type="entry name" value="Response_reg"/>
    <property type="match status" value="1"/>
</dbReference>
<dbReference type="SUPFAM" id="SSF52172">
    <property type="entry name" value="CheY-like"/>
    <property type="match status" value="1"/>
</dbReference>
<dbReference type="Pfam" id="PF12833">
    <property type="entry name" value="HTH_18"/>
    <property type="match status" value="1"/>
</dbReference>
<keyword evidence="6" id="KW-0805">Transcription regulation</keyword>
<dbReference type="GO" id="GO:0043565">
    <property type="term" value="F:sequence-specific DNA binding"/>
    <property type="evidence" value="ECO:0007669"/>
    <property type="project" value="InterPro"/>
</dbReference>
<dbReference type="PANTHER" id="PTHR42713">
    <property type="entry name" value="HISTIDINE KINASE-RELATED"/>
    <property type="match status" value="1"/>
</dbReference>
<evidence type="ECO:0000259" key="12">
    <source>
        <dbReference type="PROSITE" id="PS50110"/>
    </source>
</evidence>
<dbReference type="GO" id="GO:0005737">
    <property type="term" value="C:cytoplasm"/>
    <property type="evidence" value="ECO:0007669"/>
    <property type="project" value="UniProtKB-SubCell"/>
</dbReference>
<dbReference type="SUPFAM" id="SSF46689">
    <property type="entry name" value="Homeodomain-like"/>
    <property type="match status" value="2"/>
</dbReference>
<keyword evidence="3" id="KW-0963">Cytoplasm</keyword>
<dbReference type="InterPro" id="IPR020449">
    <property type="entry name" value="Tscrpt_reg_AraC-type_HTH"/>
</dbReference>
<comment type="function">
    <text evidence="9">May play the central regulatory role in sporulation. It may be an element of the effector pathway responsible for the activation of sporulation genes in response to nutritional stress. Spo0A may act in concert with spo0H (a sigma factor) to control the expression of some genes that are critical to the sporulation process.</text>
</comment>
<dbReference type="EMBL" id="CACRST010000025">
    <property type="protein sequence ID" value="VYT25996.1"/>
    <property type="molecule type" value="Genomic_DNA"/>
</dbReference>
<feature type="domain" description="HTH araC/xylS-type" evidence="11">
    <location>
        <begin position="312"/>
        <end position="410"/>
    </location>
</feature>
<proteinExistence type="predicted"/>
<dbReference type="InterPro" id="IPR051552">
    <property type="entry name" value="HptR"/>
</dbReference>
<evidence type="ECO:0000256" key="7">
    <source>
        <dbReference type="ARBA" id="ARBA00023125"/>
    </source>
</evidence>
<evidence type="ECO:0000256" key="8">
    <source>
        <dbReference type="ARBA" id="ARBA00023163"/>
    </source>
</evidence>
<evidence type="ECO:0000259" key="11">
    <source>
        <dbReference type="PROSITE" id="PS01124"/>
    </source>
</evidence>
<dbReference type="Gene3D" id="1.10.10.60">
    <property type="entry name" value="Homeodomain-like"/>
    <property type="match status" value="2"/>
</dbReference>
<evidence type="ECO:0000313" key="13">
    <source>
        <dbReference type="EMBL" id="VYT25996.1"/>
    </source>
</evidence>
<comment type="subcellular location">
    <subcellularLocation>
        <location evidence="1">Cytoplasm</location>
    </subcellularLocation>
</comment>
<dbReference type="InterPro" id="IPR009057">
    <property type="entry name" value="Homeodomain-like_sf"/>
</dbReference>
<keyword evidence="7" id="KW-0238">DNA-binding</keyword>
<dbReference type="AlphaFoldDB" id="A0A6N2VG38"/>
<gene>
    <name evidence="13" type="ORF">BGLFYP119_02498</name>
</gene>
<evidence type="ECO:0000256" key="1">
    <source>
        <dbReference type="ARBA" id="ARBA00004496"/>
    </source>
</evidence>
<dbReference type="PRINTS" id="PR00032">
    <property type="entry name" value="HTHARAC"/>
</dbReference>
<dbReference type="RefSeq" id="WP_156354955.1">
    <property type="nucleotide sequence ID" value="NZ_CACRST010000025.1"/>
</dbReference>
<reference evidence="13" key="1">
    <citation type="submission" date="2019-11" db="EMBL/GenBank/DDBJ databases">
        <authorList>
            <person name="Feng L."/>
        </authorList>
    </citation>
    <scope>NUCLEOTIDE SEQUENCE</scope>
    <source>
        <strain evidence="13">BgluceraseaLFYP119</strain>
    </source>
</reference>
<dbReference type="InterPro" id="IPR018062">
    <property type="entry name" value="HTH_AraC-typ_CS"/>
</dbReference>
<evidence type="ECO:0000256" key="9">
    <source>
        <dbReference type="ARBA" id="ARBA00024867"/>
    </source>
</evidence>
<dbReference type="PROSITE" id="PS00041">
    <property type="entry name" value="HTH_ARAC_FAMILY_1"/>
    <property type="match status" value="1"/>
</dbReference>
<protein>
    <recommendedName>
        <fullName evidence="2">Stage 0 sporulation protein A homolog</fullName>
    </recommendedName>
</protein>
<dbReference type="Gene3D" id="3.40.50.2300">
    <property type="match status" value="1"/>
</dbReference>
<dbReference type="SMART" id="SM00448">
    <property type="entry name" value="REC"/>
    <property type="match status" value="1"/>
</dbReference>
<organism evidence="13">
    <name type="scientific">Blautia glucerasea</name>
    <dbReference type="NCBI Taxonomy" id="536633"/>
    <lineage>
        <taxon>Bacteria</taxon>
        <taxon>Bacillati</taxon>
        <taxon>Bacillota</taxon>
        <taxon>Clostridia</taxon>
        <taxon>Lachnospirales</taxon>
        <taxon>Lachnospiraceae</taxon>
        <taxon>Blautia</taxon>
    </lineage>
</organism>
<feature type="modified residue" description="4-aspartylphosphate" evidence="10">
    <location>
        <position position="57"/>
    </location>
</feature>
<feature type="domain" description="Response regulatory" evidence="12">
    <location>
        <begin position="5"/>
        <end position="122"/>
    </location>
</feature>
<dbReference type="PROSITE" id="PS50110">
    <property type="entry name" value="RESPONSE_REGULATORY"/>
    <property type="match status" value="1"/>
</dbReference>
<dbReference type="GO" id="GO:0000160">
    <property type="term" value="P:phosphorelay signal transduction system"/>
    <property type="evidence" value="ECO:0007669"/>
    <property type="project" value="UniProtKB-KW"/>
</dbReference>
<dbReference type="InterPro" id="IPR018060">
    <property type="entry name" value="HTH_AraC"/>
</dbReference>
<dbReference type="InterPro" id="IPR011006">
    <property type="entry name" value="CheY-like_superfamily"/>
</dbReference>
<keyword evidence="4 10" id="KW-0597">Phosphoprotein</keyword>
<dbReference type="InterPro" id="IPR001789">
    <property type="entry name" value="Sig_transdc_resp-reg_receiver"/>
</dbReference>
<accession>A0A6N2VG38</accession>
<dbReference type="GO" id="GO:0003700">
    <property type="term" value="F:DNA-binding transcription factor activity"/>
    <property type="evidence" value="ECO:0007669"/>
    <property type="project" value="InterPro"/>
</dbReference>